<gene>
    <name evidence="1" type="ORF">AVDCRST_MAG14-1082</name>
</gene>
<proteinExistence type="predicted"/>
<name>A0A6J4QUA7_9ACTN</name>
<dbReference type="AlphaFoldDB" id="A0A6J4QUA7"/>
<accession>A0A6J4QUA7</accession>
<evidence type="ECO:0000313" key="1">
    <source>
        <dbReference type="EMBL" id="CAA9452239.1"/>
    </source>
</evidence>
<dbReference type="EMBL" id="CADCVG010000045">
    <property type="protein sequence ID" value="CAA9452239.1"/>
    <property type="molecule type" value="Genomic_DNA"/>
</dbReference>
<reference evidence="1" key="1">
    <citation type="submission" date="2020-02" db="EMBL/GenBank/DDBJ databases">
        <authorList>
            <person name="Meier V. D."/>
        </authorList>
    </citation>
    <scope>NUCLEOTIDE SEQUENCE</scope>
    <source>
        <strain evidence="1">AVDCRST_MAG14</strain>
    </source>
</reference>
<sequence length="295" mass="32767">MFWRRRKRKAPEGETLRARPRVAGPLADQVGDSAERPLAETMKLERGLSRAAAISRAAEELRRRGEEVVELFKEVSSPTGQAVVPIYLRRGEEDVFIEVQADAWEEKTVSTTLRTAAVLRSSEYSGAILEILSVYPVPEEVRYLCGRSPAALFQLDLVLSDDPERPEACAEGFKSAAERHWGLNLAYEPEELSLIEELLVAALAEGYGDDQHAPILDALARGLGCYAGEILRRHAPPRGSWRDVVVWGEDLMLDFPEVTADPIGKTRAFLENGPEDSVAYYISYAIEELKSQPDG</sequence>
<organism evidence="1">
    <name type="scientific">uncultured Rubrobacteraceae bacterium</name>
    <dbReference type="NCBI Taxonomy" id="349277"/>
    <lineage>
        <taxon>Bacteria</taxon>
        <taxon>Bacillati</taxon>
        <taxon>Actinomycetota</taxon>
        <taxon>Rubrobacteria</taxon>
        <taxon>Rubrobacterales</taxon>
        <taxon>Rubrobacteraceae</taxon>
        <taxon>environmental samples</taxon>
    </lineage>
</organism>
<protein>
    <submittedName>
        <fullName evidence="1">Uncharacterized protein</fullName>
    </submittedName>
</protein>